<dbReference type="CDD" id="cd00293">
    <property type="entry name" value="USP-like"/>
    <property type="match status" value="1"/>
</dbReference>
<keyword evidence="4" id="KW-1185">Reference proteome</keyword>
<dbReference type="OrthoDB" id="5465220at2"/>
<comment type="similarity">
    <text evidence="1">Belongs to the universal stress protein A family.</text>
</comment>
<dbReference type="Proteomes" id="UP000192783">
    <property type="component" value="Unassembled WGS sequence"/>
</dbReference>
<dbReference type="PANTHER" id="PTHR46268">
    <property type="entry name" value="STRESS RESPONSE PROTEIN NHAX"/>
    <property type="match status" value="1"/>
</dbReference>
<dbReference type="EMBL" id="FWXF01000013">
    <property type="protein sequence ID" value="SMC25514.1"/>
    <property type="molecule type" value="Genomic_DNA"/>
</dbReference>
<dbReference type="Pfam" id="PF00582">
    <property type="entry name" value="Usp"/>
    <property type="match status" value="1"/>
</dbReference>
<name>A0A1W1XNQ8_9BACT</name>
<evidence type="ECO:0000313" key="4">
    <source>
        <dbReference type="Proteomes" id="UP000192783"/>
    </source>
</evidence>
<feature type="domain" description="UspA" evidence="2">
    <location>
        <begin position="1"/>
        <end position="138"/>
    </location>
</feature>
<protein>
    <submittedName>
        <fullName evidence="3">Nucleotide-binding universal stress protein, UspA family</fullName>
    </submittedName>
</protein>
<evidence type="ECO:0000313" key="3">
    <source>
        <dbReference type="EMBL" id="SMC25514.1"/>
    </source>
</evidence>
<sequence>MFQRILVAFKFSPAGARALTQAAELAKIHGARLHIFHALDYRLLHPATPDERIAAMTREAEERFNQEYKKFLGGYPRYAFNCWEADPSVEICKLALDMEADLVVIGCHQVSNRPGISRLGMVGMTIVQMAPCMVLLIPCPRP</sequence>
<dbReference type="RefSeq" id="WP_084058083.1">
    <property type="nucleotide sequence ID" value="NZ_FWXF01000013.1"/>
</dbReference>
<dbReference type="InterPro" id="IPR014729">
    <property type="entry name" value="Rossmann-like_a/b/a_fold"/>
</dbReference>
<gene>
    <name evidence="3" type="ORF">SAMN02746041_02354</name>
</gene>
<reference evidence="3 4" key="1">
    <citation type="submission" date="2017-04" db="EMBL/GenBank/DDBJ databases">
        <authorList>
            <person name="Afonso C.L."/>
            <person name="Miller P.J."/>
            <person name="Scott M.A."/>
            <person name="Spackman E."/>
            <person name="Goraichik I."/>
            <person name="Dimitrov K.M."/>
            <person name="Suarez D.L."/>
            <person name="Swayne D.E."/>
        </authorList>
    </citation>
    <scope>NUCLEOTIDE SEQUENCE [LARGE SCALE GENOMIC DNA]</scope>
    <source>
        <strain evidence="3 4">DSM 13146</strain>
    </source>
</reference>
<dbReference type="Gene3D" id="3.40.50.620">
    <property type="entry name" value="HUPs"/>
    <property type="match status" value="1"/>
</dbReference>
<organism evidence="3 4">
    <name type="scientific">Desulfacinum hydrothermale DSM 13146</name>
    <dbReference type="NCBI Taxonomy" id="1121390"/>
    <lineage>
        <taxon>Bacteria</taxon>
        <taxon>Pseudomonadati</taxon>
        <taxon>Thermodesulfobacteriota</taxon>
        <taxon>Syntrophobacteria</taxon>
        <taxon>Syntrophobacterales</taxon>
        <taxon>Syntrophobacteraceae</taxon>
        <taxon>Desulfacinum</taxon>
    </lineage>
</organism>
<dbReference type="PANTHER" id="PTHR46268:SF6">
    <property type="entry name" value="UNIVERSAL STRESS PROTEIN UP12"/>
    <property type="match status" value="1"/>
</dbReference>
<evidence type="ECO:0000256" key="1">
    <source>
        <dbReference type="ARBA" id="ARBA00008791"/>
    </source>
</evidence>
<dbReference type="AlphaFoldDB" id="A0A1W1XNQ8"/>
<dbReference type="SUPFAM" id="SSF52402">
    <property type="entry name" value="Adenine nucleotide alpha hydrolases-like"/>
    <property type="match status" value="1"/>
</dbReference>
<accession>A0A1W1XNQ8</accession>
<proteinExistence type="inferred from homology"/>
<dbReference type="STRING" id="1121390.SAMN02746041_02354"/>
<evidence type="ECO:0000259" key="2">
    <source>
        <dbReference type="Pfam" id="PF00582"/>
    </source>
</evidence>
<dbReference type="InterPro" id="IPR006016">
    <property type="entry name" value="UspA"/>
</dbReference>